<organism evidence="1 2">
    <name type="scientific">Vigna unguiculata</name>
    <name type="common">Cowpea</name>
    <dbReference type="NCBI Taxonomy" id="3917"/>
    <lineage>
        <taxon>Eukaryota</taxon>
        <taxon>Viridiplantae</taxon>
        <taxon>Streptophyta</taxon>
        <taxon>Embryophyta</taxon>
        <taxon>Tracheophyta</taxon>
        <taxon>Spermatophyta</taxon>
        <taxon>Magnoliopsida</taxon>
        <taxon>eudicotyledons</taxon>
        <taxon>Gunneridae</taxon>
        <taxon>Pentapetalae</taxon>
        <taxon>rosids</taxon>
        <taxon>fabids</taxon>
        <taxon>Fabales</taxon>
        <taxon>Fabaceae</taxon>
        <taxon>Papilionoideae</taxon>
        <taxon>50 kb inversion clade</taxon>
        <taxon>NPAAA clade</taxon>
        <taxon>indigoferoid/millettioid clade</taxon>
        <taxon>Phaseoleae</taxon>
        <taxon>Vigna</taxon>
    </lineage>
</organism>
<accession>A0A4D6M9F2</accession>
<proteinExistence type="predicted"/>
<protein>
    <submittedName>
        <fullName evidence="1">Uncharacterized protein</fullName>
    </submittedName>
</protein>
<evidence type="ECO:0000313" key="1">
    <source>
        <dbReference type="EMBL" id="QCD96454.1"/>
    </source>
</evidence>
<name>A0A4D6M9F2_VIGUN</name>
<sequence length="79" mass="8099">MKEEAVVACCFCNGRPWFAAEKMEKICGGCNGVIVTTAAFSAAASASCFSAGAKMVTGASCNGCYSFVRWRGGSVGVAR</sequence>
<evidence type="ECO:0000313" key="2">
    <source>
        <dbReference type="Proteomes" id="UP000501690"/>
    </source>
</evidence>
<dbReference type="AlphaFoldDB" id="A0A4D6M9F2"/>
<reference evidence="1 2" key="1">
    <citation type="submission" date="2019-04" db="EMBL/GenBank/DDBJ databases">
        <title>An improved genome assembly and genetic linkage map for asparagus bean, Vigna unguiculata ssp. sesquipedialis.</title>
        <authorList>
            <person name="Xia Q."/>
            <person name="Zhang R."/>
            <person name="Dong Y."/>
        </authorList>
    </citation>
    <scope>NUCLEOTIDE SEQUENCE [LARGE SCALE GENOMIC DNA]</scope>
    <source>
        <tissue evidence="1">Leaf</tissue>
    </source>
</reference>
<dbReference type="EMBL" id="CP039350">
    <property type="protein sequence ID" value="QCD96454.1"/>
    <property type="molecule type" value="Genomic_DNA"/>
</dbReference>
<gene>
    <name evidence="1" type="ORF">DEO72_LG6g1157</name>
</gene>
<keyword evidence="2" id="KW-1185">Reference proteome</keyword>
<dbReference type="Proteomes" id="UP000501690">
    <property type="component" value="Linkage Group LG6"/>
</dbReference>